<gene>
    <name evidence="1" type="ORF">ENQ20_01110</name>
</gene>
<evidence type="ECO:0000313" key="1">
    <source>
        <dbReference type="EMBL" id="HDX30073.1"/>
    </source>
</evidence>
<dbReference type="Pfam" id="PF09969">
    <property type="entry name" value="DUF2203"/>
    <property type="match status" value="1"/>
</dbReference>
<accession>A0A7C1FIK2</accession>
<name>A0A7C1FIK2_9CHLR</name>
<proteinExistence type="predicted"/>
<sequence>MKARYFTLAEAQATLPQVKKLMEQVQSARREILRLRPEALPAIEQAALNGGNKLLGELAVHAMRLEEGVRGIMALGAVIKDIDAGLVDFIGLRNGREIFLCWRYGEETIGYWHELNAGFAGRRPLDEYIQ</sequence>
<reference evidence="1" key="1">
    <citation type="journal article" date="2020" name="mSystems">
        <title>Genome- and Community-Level Interaction Insights into Carbon Utilization and Element Cycling Functions of Hydrothermarchaeota in Hydrothermal Sediment.</title>
        <authorList>
            <person name="Zhou Z."/>
            <person name="Liu Y."/>
            <person name="Xu W."/>
            <person name="Pan J."/>
            <person name="Luo Z.H."/>
            <person name="Li M."/>
        </authorList>
    </citation>
    <scope>NUCLEOTIDE SEQUENCE [LARGE SCALE GENOMIC DNA]</scope>
    <source>
        <strain evidence="1">SpSt-289</strain>
    </source>
</reference>
<comment type="caution">
    <text evidence="1">The sequence shown here is derived from an EMBL/GenBank/DDBJ whole genome shotgun (WGS) entry which is preliminary data.</text>
</comment>
<organism evidence="1">
    <name type="scientific">Caldilinea aerophila</name>
    <dbReference type="NCBI Taxonomy" id="133453"/>
    <lineage>
        <taxon>Bacteria</taxon>
        <taxon>Bacillati</taxon>
        <taxon>Chloroflexota</taxon>
        <taxon>Caldilineae</taxon>
        <taxon>Caldilineales</taxon>
        <taxon>Caldilineaceae</taxon>
        <taxon>Caldilinea</taxon>
    </lineage>
</organism>
<protein>
    <submittedName>
        <fullName evidence="1">DUF2203 family protein</fullName>
    </submittedName>
</protein>
<dbReference type="AlphaFoldDB" id="A0A7C1FIK2"/>
<dbReference type="InterPro" id="IPR018699">
    <property type="entry name" value="DUF2203"/>
</dbReference>
<dbReference type="PIRSF" id="PIRSF016498">
    <property type="entry name" value="UCP016498"/>
    <property type="match status" value="1"/>
</dbReference>
<dbReference type="EMBL" id="DSMG01000011">
    <property type="protein sequence ID" value="HDX30073.1"/>
    <property type="molecule type" value="Genomic_DNA"/>
</dbReference>